<dbReference type="AlphaFoldDB" id="A0A3A9WGF9"/>
<keyword evidence="5" id="KW-1185">Reference proteome</keyword>
<feature type="domain" description="N-acetyltransferase" evidence="2">
    <location>
        <begin position="6"/>
        <end position="102"/>
    </location>
</feature>
<dbReference type="RefSeq" id="WP_120696060.1">
    <property type="nucleotide sequence ID" value="NZ_RBDX01000002.1"/>
</dbReference>
<comment type="caution">
    <text evidence="3">The sequence shown here is derived from an EMBL/GenBank/DDBJ whole genome shotgun (WGS) entry which is preliminary data.</text>
</comment>
<name>A0A3A9WGF9_9ACTN</name>
<proteinExistence type="predicted"/>
<evidence type="ECO:0000313" key="6">
    <source>
        <dbReference type="Proteomes" id="UP000275024"/>
    </source>
</evidence>
<accession>A0A3A9WGF9</accession>
<evidence type="ECO:0000313" key="4">
    <source>
        <dbReference type="EMBL" id="RKN26050.1"/>
    </source>
</evidence>
<dbReference type="PROSITE" id="PS51186">
    <property type="entry name" value="GNAT"/>
    <property type="match status" value="1"/>
</dbReference>
<dbReference type="InterPro" id="IPR031165">
    <property type="entry name" value="GNAT_YJDJ"/>
</dbReference>
<dbReference type="CDD" id="cd04301">
    <property type="entry name" value="NAT_SF"/>
    <property type="match status" value="1"/>
</dbReference>
<dbReference type="GO" id="GO:0016747">
    <property type="term" value="F:acyltransferase activity, transferring groups other than amino-acyl groups"/>
    <property type="evidence" value="ECO:0007669"/>
    <property type="project" value="InterPro"/>
</dbReference>
<dbReference type="Pfam" id="PF14542">
    <property type="entry name" value="Acetyltransf_CG"/>
    <property type="match status" value="1"/>
</dbReference>
<protein>
    <submittedName>
        <fullName evidence="3">N-acetyltransferase</fullName>
    </submittedName>
</protein>
<gene>
    <name evidence="4" type="ORF">D7318_07490</name>
    <name evidence="3" type="ORF">D7319_02990</name>
</gene>
<dbReference type="Proteomes" id="UP000268652">
    <property type="component" value="Unassembled WGS sequence"/>
</dbReference>
<dbReference type="InterPro" id="IPR000182">
    <property type="entry name" value="GNAT_dom"/>
</dbReference>
<dbReference type="SUPFAM" id="SSF55729">
    <property type="entry name" value="Acyl-CoA N-acyltransferases (Nat)"/>
    <property type="match status" value="1"/>
</dbReference>
<dbReference type="InterPro" id="IPR045057">
    <property type="entry name" value="Gcn5-rel_NAT"/>
</dbReference>
<dbReference type="PANTHER" id="PTHR31435:SF10">
    <property type="entry name" value="BSR4717 PROTEIN"/>
    <property type="match status" value="1"/>
</dbReference>
<evidence type="ECO:0000313" key="3">
    <source>
        <dbReference type="EMBL" id="RKN11900.1"/>
    </source>
</evidence>
<dbReference type="PROSITE" id="PS51729">
    <property type="entry name" value="GNAT_YJDJ"/>
    <property type="match status" value="1"/>
</dbReference>
<dbReference type="Proteomes" id="UP000275024">
    <property type="component" value="Unassembled WGS sequence"/>
</dbReference>
<sequence>MAVEIVDVPEARRFEARLTGQDGRGEGEGAKVAGFAEYLRTPELIVFLHTEVDPAHEGQGIGSTLARVSLDAAREAGLRVLATCPFYAGWIGHHPEYADLLYQSRSRVAD</sequence>
<dbReference type="Gene3D" id="3.40.630.30">
    <property type="match status" value="1"/>
</dbReference>
<keyword evidence="3" id="KW-0808">Transferase</keyword>
<dbReference type="EMBL" id="RBDX01000002">
    <property type="protein sequence ID" value="RKN11900.1"/>
    <property type="molecule type" value="Genomic_DNA"/>
</dbReference>
<evidence type="ECO:0000259" key="2">
    <source>
        <dbReference type="PROSITE" id="PS51729"/>
    </source>
</evidence>
<feature type="domain" description="N-acetyltransferase" evidence="1">
    <location>
        <begin position="1"/>
        <end position="110"/>
    </location>
</feature>
<evidence type="ECO:0000313" key="5">
    <source>
        <dbReference type="Proteomes" id="UP000268652"/>
    </source>
</evidence>
<reference evidence="5 6" key="1">
    <citation type="submission" date="2018-09" db="EMBL/GenBank/DDBJ databases">
        <title>Streptomyces sp. nov. DS1-2, an endophytic actinomycete isolated from roots of Dendrobium scabrilingue.</title>
        <authorList>
            <person name="Kuncharoen N."/>
            <person name="Kudo T."/>
            <person name="Ohkuma M."/>
            <person name="Yuki M."/>
            <person name="Tanasupawat S."/>
        </authorList>
    </citation>
    <scope>NUCLEOTIDE SEQUENCE [LARGE SCALE GENOMIC DNA]</scope>
    <source>
        <strain evidence="3 6">AZ1-7</strain>
        <strain evidence="4 5">DS1-2</strain>
    </source>
</reference>
<dbReference type="EMBL" id="RBDY01000003">
    <property type="protein sequence ID" value="RKN26050.1"/>
    <property type="molecule type" value="Genomic_DNA"/>
</dbReference>
<evidence type="ECO:0000259" key="1">
    <source>
        <dbReference type="PROSITE" id="PS51186"/>
    </source>
</evidence>
<dbReference type="InterPro" id="IPR016181">
    <property type="entry name" value="Acyl_CoA_acyltransferase"/>
</dbReference>
<organism evidence="3 6">
    <name type="scientific">Streptomyces radicis</name>
    <dbReference type="NCBI Taxonomy" id="1750517"/>
    <lineage>
        <taxon>Bacteria</taxon>
        <taxon>Bacillati</taxon>
        <taxon>Actinomycetota</taxon>
        <taxon>Actinomycetes</taxon>
        <taxon>Kitasatosporales</taxon>
        <taxon>Streptomycetaceae</taxon>
        <taxon>Streptomyces</taxon>
    </lineage>
</organism>
<dbReference type="PANTHER" id="PTHR31435">
    <property type="entry name" value="PROTEIN NATD1"/>
    <property type="match status" value="1"/>
</dbReference>
<dbReference type="OrthoDB" id="5405911at2"/>